<name>A0A9N9Y0J9_9HYPO</name>
<gene>
    <name evidence="1" type="ORF">CBYS24578_00007868</name>
</gene>
<reference evidence="2" key="1">
    <citation type="submission" date="2019-06" db="EMBL/GenBank/DDBJ databases">
        <authorList>
            <person name="Broberg M."/>
        </authorList>
    </citation>
    <scope>NUCLEOTIDE SEQUENCE [LARGE SCALE GENOMIC DNA]</scope>
</reference>
<dbReference type="AlphaFoldDB" id="A0A9N9Y0J9"/>
<accession>A0A9N9Y0J9</accession>
<evidence type="ECO:0000313" key="1">
    <source>
        <dbReference type="EMBL" id="CAG9986671.1"/>
    </source>
</evidence>
<protein>
    <submittedName>
        <fullName evidence="1">Uncharacterized protein</fullName>
    </submittedName>
</protein>
<keyword evidence="2" id="KW-1185">Reference proteome</keyword>
<dbReference type="Gene3D" id="3.80.10.10">
    <property type="entry name" value="Ribonuclease Inhibitor"/>
    <property type="match status" value="1"/>
</dbReference>
<reference evidence="1 2" key="2">
    <citation type="submission" date="2021-10" db="EMBL/GenBank/DDBJ databases">
        <authorList>
            <person name="Piombo E."/>
        </authorList>
    </citation>
    <scope>NUCLEOTIDE SEQUENCE [LARGE SCALE GENOMIC DNA]</scope>
</reference>
<dbReference type="OrthoDB" id="5127304at2759"/>
<organism evidence="1 2">
    <name type="scientific">Clonostachys byssicola</name>
    <dbReference type="NCBI Taxonomy" id="160290"/>
    <lineage>
        <taxon>Eukaryota</taxon>
        <taxon>Fungi</taxon>
        <taxon>Dikarya</taxon>
        <taxon>Ascomycota</taxon>
        <taxon>Pezizomycotina</taxon>
        <taxon>Sordariomycetes</taxon>
        <taxon>Hypocreomycetidae</taxon>
        <taxon>Hypocreales</taxon>
        <taxon>Bionectriaceae</taxon>
        <taxon>Clonostachys</taxon>
    </lineage>
</organism>
<evidence type="ECO:0000313" key="2">
    <source>
        <dbReference type="Proteomes" id="UP000754883"/>
    </source>
</evidence>
<sequence>MSQNEDTKPTTAGDKIPPEIWSMILEPLEAELPAQSWARPVSQNHPQNTKVLASASGVSEITHPVANQFLYRTLDLESLQKPGVSTVSLLRAFADQPILGEYVQKLRINSSKLVATSNDDIKWDELFKSVEARIRAPGLKGEARQCLQMWLNTTRQNKDFSDIATPFVLLLPRLQVLECQLKRWDPLVGCLKNCASLTEVRLKTTSETHPVNITEILPALMHPTLKVVRLDGFGSDQEFGRNLRPNDSVETVDLGDSYLNINGISGIFQLFPKIKNFSYEFGSPERMRHCNREHIKARKLGEKLREVGKNLESLTIDAVVLFQFPEIDNSTLGPLKDMKSLKRLCVCEAFFIKQGEGQDEAGAWNNAFPSQLESVHFLPKARIIGGTFPPWTDVGLLSHVAEYLLNNEERFESLKKVSVELHSSKAQLRHGSGEVIDDWFGDWKIERREEWVSMVPSFFYGGEFKPTIIEFTRSGKVPSSTG</sequence>
<comment type="caution">
    <text evidence="1">The sequence shown here is derived from an EMBL/GenBank/DDBJ whole genome shotgun (WGS) entry which is preliminary data.</text>
</comment>
<dbReference type="InterPro" id="IPR032675">
    <property type="entry name" value="LRR_dom_sf"/>
</dbReference>
<dbReference type="SUPFAM" id="SSF52047">
    <property type="entry name" value="RNI-like"/>
    <property type="match status" value="1"/>
</dbReference>
<proteinExistence type="predicted"/>
<dbReference type="Proteomes" id="UP000754883">
    <property type="component" value="Unassembled WGS sequence"/>
</dbReference>
<dbReference type="EMBL" id="CABFNO020001405">
    <property type="protein sequence ID" value="CAG9986671.1"/>
    <property type="molecule type" value="Genomic_DNA"/>
</dbReference>